<keyword evidence="3" id="KW-0275">Fatty acid biosynthesis</keyword>
<evidence type="ECO:0000313" key="8">
    <source>
        <dbReference type="Proteomes" id="UP000623681"/>
    </source>
</evidence>
<feature type="modified residue" description="O-(pantetheine 4'-phosphoryl)serine" evidence="3">
    <location>
        <position position="34"/>
    </location>
</feature>
<dbReference type="InterPro" id="IPR009081">
    <property type="entry name" value="PP-bd_ACP"/>
</dbReference>
<dbReference type="InterPro" id="IPR003231">
    <property type="entry name" value="ACP"/>
</dbReference>
<protein>
    <recommendedName>
        <fullName evidence="3 4">Acyl carrier protein</fullName>
        <shortName evidence="3">ACP</shortName>
    </recommendedName>
</protein>
<dbReference type="InterPro" id="IPR036736">
    <property type="entry name" value="ACP-like_sf"/>
</dbReference>
<evidence type="ECO:0000313" key="7">
    <source>
        <dbReference type="EMBL" id="MBL4932046.1"/>
    </source>
</evidence>
<dbReference type="InterPro" id="IPR044813">
    <property type="entry name" value="ACP_chloroplastic"/>
</dbReference>
<comment type="function">
    <text evidence="3 5">Carrier of the growing fatty acid chain in fatty acid biosynthesis.</text>
</comment>
<comment type="caution">
    <text evidence="7">The sequence shown here is derived from an EMBL/GenBank/DDBJ whole genome shotgun (WGS) entry which is preliminary data.</text>
</comment>
<dbReference type="Gene3D" id="1.10.1200.10">
    <property type="entry name" value="ACP-like"/>
    <property type="match status" value="1"/>
</dbReference>
<evidence type="ECO:0000256" key="2">
    <source>
        <dbReference type="ARBA" id="ARBA00022553"/>
    </source>
</evidence>
<dbReference type="Pfam" id="PF00550">
    <property type="entry name" value="PP-binding"/>
    <property type="match status" value="1"/>
</dbReference>
<keyword evidence="1 3" id="KW-0596">Phosphopantetheine</keyword>
<dbReference type="PROSITE" id="PS50075">
    <property type="entry name" value="CARRIER"/>
    <property type="match status" value="1"/>
</dbReference>
<evidence type="ECO:0000256" key="1">
    <source>
        <dbReference type="ARBA" id="ARBA00022450"/>
    </source>
</evidence>
<dbReference type="NCBIfam" id="NF002150">
    <property type="entry name" value="PRK00982.1-4"/>
    <property type="match status" value="1"/>
</dbReference>
<proteinExistence type="inferred from homology"/>
<keyword evidence="3" id="KW-0276">Fatty acid metabolism</keyword>
<dbReference type="Proteomes" id="UP000623681">
    <property type="component" value="Unassembled WGS sequence"/>
</dbReference>
<evidence type="ECO:0000259" key="6">
    <source>
        <dbReference type="PROSITE" id="PS50075"/>
    </source>
</evidence>
<keyword evidence="8" id="KW-1185">Reference proteome</keyword>
<evidence type="ECO:0000256" key="4">
    <source>
        <dbReference type="NCBIfam" id="TIGR00517"/>
    </source>
</evidence>
<evidence type="ECO:0000256" key="5">
    <source>
        <dbReference type="RuleBase" id="RU003545"/>
    </source>
</evidence>
<comment type="subcellular location">
    <subcellularLocation>
        <location evidence="3">Cytoplasm</location>
    </subcellularLocation>
</comment>
<comment type="similarity">
    <text evidence="3">Belongs to the acyl carrier protein (ACP) family.</text>
</comment>
<keyword evidence="3" id="KW-0963">Cytoplasm</keyword>
<dbReference type="NCBIfam" id="TIGR00517">
    <property type="entry name" value="acyl_carrier"/>
    <property type="match status" value="1"/>
</dbReference>
<accession>A0A937FIG6</accession>
<comment type="pathway">
    <text evidence="3 5">Lipid metabolism; fatty acid biosynthesis.</text>
</comment>
<evidence type="ECO:0000256" key="3">
    <source>
        <dbReference type="HAMAP-Rule" id="MF_01217"/>
    </source>
</evidence>
<dbReference type="GO" id="GO:0005737">
    <property type="term" value="C:cytoplasm"/>
    <property type="evidence" value="ECO:0007669"/>
    <property type="project" value="UniProtKB-SubCell"/>
</dbReference>
<dbReference type="EMBL" id="JAESWA010000022">
    <property type="protein sequence ID" value="MBL4932046.1"/>
    <property type="molecule type" value="Genomic_DNA"/>
</dbReference>
<dbReference type="NCBIfam" id="NF002148">
    <property type="entry name" value="PRK00982.1-2"/>
    <property type="match status" value="1"/>
</dbReference>
<dbReference type="PANTHER" id="PTHR46153:SF2">
    <property type="entry name" value="ACYL CARRIER PROTEIN"/>
    <property type="match status" value="1"/>
</dbReference>
<organism evidence="7 8">
    <name type="scientific">Clostridium paridis</name>
    <dbReference type="NCBI Taxonomy" id="2803863"/>
    <lineage>
        <taxon>Bacteria</taxon>
        <taxon>Bacillati</taxon>
        <taxon>Bacillota</taxon>
        <taxon>Clostridia</taxon>
        <taxon>Eubacteriales</taxon>
        <taxon>Clostridiaceae</taxon>
        <taxon>Clostridium</taxon>
    </lineage>
</organism>
<sequence length="73" mass="8260">MVFEKIRAIISEQLAIEEDKVQLETTFEDLGADSLDLFQVIIELEEEFGIQLENAENIKSVKDAVDYVTAKIA</sequence>
<reference evidence="7" key="1">
    <citation type="submission" date="2021-01" db="EMBL/GenBank/DDBJ databases">
        <title>Genome public.</title>
        <authorList>
            <person name="Liu C."/>
            <person name="Sun Q."/>
        </authorList>
    </citation>
    <scope>NUCLEOTIDE SEQUENCE</scope>
    <source>
        <strain evidence="7">YIM B02565</strain>
    </source>
</reference>
<dbReference type="PANTHER" id="PTHR46153">
    <property type="entry name" value="ACYL CARRIER PROTEIN"/>
    <property type="match status" value="1"/>
</dbReference>
<dbReference type="GO" id="GO:0000036">
    <property type="term" value="F:acyl carrier activity"/>
    <property type="evidence" value="ECO:0007669"/>
    <property type="project" value="UniProtKB-UniRule"/>
</dbReference>
<dbReference type="RefSeq" id="WP_202767423.1">
    <property type="nucleotide sequence ID" value="NZ_JAESWA010000022.1"/>
</dbReference>
<keyword evidence="2 3" id="KW-0597">Phosphoprotein</keyword>
<dbReference type="SUPFAM" id="SSF47336">
    <property type="entry name" value="ACP-like"/>
    <property type="match status" value="1"/>
</dbReference>
<keyword evidence="3" id="KW-0443">Lipid metabolism</keyword>
<name>A0A937FIG6_9CLOT</name>
<gene>
    <name evidence="3 7" type="primary">acpP</name>
    <name evidence="7" type="ORF">JK634_09545</name>
</gene>
<keyword evidence="3" id="KW-0444">Lipid biosynthesis</keyword>
<dbReference type="HAMAP" id="MF_01217">
    <property type="entry name" value="Acyl_carrier"/>
    <property type="match status" value="1"/>
</dbReference>
<dbReference type="AlphaFoldDB" id="A0A937FIG6"/>
<feature type="domain" description="Carrier" evidence="6">
    <location>
        <begin position="1"/>
        <end position="73"/>
    </location>
</feature>
<comment type="PTM">
    <text evidence="3">4'-phosphopantetheine is transferred from CoA to a specific serine of apo-ACP by AcpS. This modification is essential for activity because fatty acids are bound in thioester linkage to the sulfhydryl of the prosthetic group.</text>
</comment>
<comment type="PTM">
    <text evidence="5">4'-phosphopantetheine is transferred from CoA to a specific serine of apo-ACP by acpS.</text>
</comment>